<evidence type="ECO:0000313" key="3">
    <source>
        <dbReference type="EMBL" id="MSU07984.1"/>
    </source>
</evidence>
<dbReference type="InterPro" id="IPR023614">
    <property type="entry name" value="Porin_dom_sf"/>
</dbReference>
<evidence type="ECO:0000313" key="4">
    <source>
        <dbReference type="Proteomes" id="UP000433181"/>
    </source>
</evidence>
<organism evidence="3 4">
    <name type="scientific">Anaerovibrio slackiae</name>
    <dbReference type="NCBI Taxonomy" id="2652309"/>
    <lineage>
        <taxon>Bacteria</taxon>
        <taxon>Bacillati</taxon>
        <taxon>Bacillota</taxon>
        <taxon>Negativicutes</taxon>
        <taxon>Selenomonadales</taxon>
        <taxon>Selenomonadaceae</taxon>
        <taxon>Anaerovibrio</taxon>
    </lineage>
</organism>
<evidence type="ECO:0000256" key="1">
    <source>
        <dbReference type="SAM" id="SignalP"/>
    </source>
</evidence>
<dbReference type="Gene3D" id="2.40.160.10">
    <property type="entry name" value="Porin"/>
    <property type="match status" value="1"/>
</dbReference>
<feature type="chain" id="PRO_5026136251" evidence="1">
    <location>
        <begin position="24"/>
        <end position="458"/>
    </location>
</feature>
<dbReference type="InterPro" id="IPR051465">
    <property type="entry name" value="Cell_Envelope_Struct_Comp"/>
</dbReference>
<gene>
    <name evidence="3" type="ORF">FYJ84_03130</name>
</gene>
<dbReference type="InterPro" id="IPR001119">
    <property type="entry name" value="SLH_dom"/>
</dbReference>
<dbReference type="EMBL" id="VUNR01000004">
    <property type="protein sequence ID" value="MSU07984.1"/>
    <property type="molecule type" value="Genomic_DNA"/>
</dbReference>
<name>A0A6I2UEC6_9FIRM</name>
<feature type="signal peptide" evidence="1">
    <location>
        <begin position="1"/>
        <end position="23"/>
    </location>
</feature>
<dbReference type="AlphaFoldDB" id="A0A6I2UEC6"/>
<dbReference type="RefSeq" id="WP_154406078.1">
    <property type="nucleotide sequence ID" value="NZ_VUNR01000004.1"/>
</dbReference>
<dbReference type="SUPFAM" id="SSF56935">
    <property type="entry name" value="Porins"/>
    <property type="match status" value="1"/>
</dbReference>
<dbReference type="PANTHER" id="PTHR43308:SF1">
    <property type="entry name" value="OUTER MEMBRANE PROTEIN ALPHA"/>
    <property type="match status" value="1"/>
</dbReference>
<dbReference type="Pfam" id="PF00395">
    <property type="entry name" value="SLH"/>
    <property type="match status" value="1"/>
</dbReference>
<comment type="caution">
    <text evidence="3">The sequence shown here is derived from an EMBL/GenBank/DDBJ whole genome shotgun (WGS) entry which is preliminary data.</text>
</comment>
<proteinExistence type="predicted"/>
<keyword evidence="1" id="KW-0732">Signal</keyword>
<dbReference type="PANTHER" id="PTHR43308">
    <property type="entry name" value="OUTER MEMBRANE PROTEIN ALPHA-RELATED"/>
    <property type="match status" value="1"/>
</dbReference>
<dbReference type="InterPro" id="IPR032638">
    <property type="entry name" value="Porin_5"/>
</dbReference>
<sequence>MKKTLVSALTTALVVGAASTTFAAANPFADVPADHWAYDAVAQLVQDGVVNGYSADGTFKGDQSMSRYEMAQIVAKAMAKSDAADNNNKALIEKLSAEFSDELANLGVRVANLEAKTDNVKWTGLIRYDWNTTNYEAEDGHREPETNNLKLRFTPSITINENWTGYSEIDYDVNPDETGADNNGATVSKIYAEGVYGKADIKLGRFGSFSDASHGLLFDDKVTGAELTYAPTEKWAVKATGGRIDAKGTAFQTAGKVKGNAYIPGGTISDINDDISVPYEADGLIPSSATYYGIEVLYKNGKMDAGVGYHAAGANHTLVGNGHDKYQVVDAGVGYAFDSNVKATVDYARGNEWANDRFSKDAYSIQVNYKGANAAQKGSWGAYVAYRKLSPIAAFQATYDHKEGVNEFNSLKGWEIGADYAWAKNIVSTFKFFTGKDTDKTVVQDKVTGVWSRVDFLF</sequence>
<dbReference type="GeneID" id="96777898"/>
<evidence type="ECO:0000259" key="2">
    <source>
        <dbReference type="PROSITE" id="PS51272"/>
    </source>
</evidence>
<protein>
    <submittedName>
        <fullName evidence="3">S-layer protein</fullName>
    </submittedName>
</protein>
<reference evidence="3 4" key="1">
    <citation type="submission" date="2019-08" db="EMBL/GenBank/DDBJ databases">
        <title>In-depth cultivation of the pig gut microbiome towards novel bacterial diversity and tailored functional studies.</title>
        <authorList>
            <person name="Wylensek D."/>
            <person name="Hitch T.C.A."/>
            <person name="Clavel T."/>
        </authorList>
    </citation>
    <scope>NUCLEOTIDE SEQUENCE [LARGE SCALE GENOMIC DNA]</scope>
    <source>
        <strain evidence="3 4">WCA-693-APC-5D-A</strain>
    </source>
</reference>
<dbReference type="Proteomes" id="UP000433181">
    <property type="component" value="Unassembled WGS sequence"/>
</dbReference>
<accession>A0A6I2UEC6</accession>
<dbReference type="Pfam" id="PF16930">
    <property type="entry name" value="Porin_5"/>
    <property type="match status" value="1"/>
</dbReference>
<dbReference type="PROSITE" id="PS51272">
    <property type="entry name" value="SLH"/>
    <property type="match status" value="1"/>
</dbReference>
<feature type="domain" description="SLH" evidence="2">
    <location>
        <begin position="24"/>
        <end position="88"/>
    </location>
</feature>
<keyword evidence="4" id="KW-1185">Reference proteome</keyword>